<dbReference type="InterPro" id="IPR011701">
    <property type="entry name" value="MFS"/>
</dbReference>
<feature type="transmembrane region" description="Helical" evidence="3">
    <location>
        <begin position="159"/>
        <end position="180"/>
    </location>
</feature>
<evidence type="ECO:0000313" key="6">
    <source>
        <dbReference type="Proteomes" id="UP000813385"/>
    </source>
</evidence>
<reference evidence="5" key="1">
    <citation type="journal article" date="2021" name="Nat. Commun.">
        <title>Genetic determinants of endophytism in the Arabidopsis root mycobiome.</title>
        <authorList>
            <person name="Mesny F."/>
            <person name="Miyauchi S."/>
            <person name="Thiergart T."/>
            <person name="Pickel B."/>
            <person name="Atanasova L."/>
            <person name="Karlsson M."/>
            <person name="Huettel B."/>
            <person name="Barry K.W."/>
            <person name="Haridas S."/>
            <person name="Chen C."/>
            <person name="Bauer D."/>
            <person name="Andreopoulos W."/>
            <person name="Pangilinan J."/>
            <person name="LaButti K."/>
            <person name="Riley R."/>
            <person name="Lipzen A."/>
            <person name="Clum A."/>
            <person name="Drula E."/>
            <person name="Henrissat B."/>
            <person name="Kohler A."/>
            <person name="Grigoriev I.V."/>
            <person name="Martin F.M."/>
            <person name="Hacquard S."/>
        </authorList>
    </citation>
    <scope>NUCLEOTIDE SEQUENCE</scope>
    <source>
        <strain evidence="5">MPI-CAGE-AT-0016</strain>
    </source>
</reference>
<dbReference type="InterPro" id="IPR036259">
    <property type="entry name" value="MFS_trans_sf"/>
</dbReference>
<dbReference type="PANTHER" id="PTHR23520:SF5">
    <property type="entry name" value="TRANSPORTER, PUTATIVE (AFU_ORTHOLOGUE AFUA_3G04000)-RELATED"/>
    <property type="match status" value="1"/>
</dbReference>
<dbReference type="SUPFAM" id="SSF103473">
    <property type="entry name" value="MFS general substrate transporter"/>
    <property type="match status" value="1"/>
</dbReference>
<feature type="transmembrane region" description="Helical" evidence="3">
    <location>
        <begin position="41"/>
        <end position="59"/>
    </location>
</feature>
<keyword evidence="3" id="KW-0812">Transmembrane</keyword>
<dbReference type="PANTHER" id="PTHR23520">
    <property type="entry name" value="TRANSPORTER, PUTATIVE (AFU_ORTHOLOGUE AFUA_3G04000)-RELATED"/>
    <property type="match status" value="1"/>
</dbReference>
<keyword evidence="3" id="KW-0472">Membrane</keyword>
<feature type="transmembrane region" description="Helical" evidence="3">
    <location>
        <begin position="65"/>
        <end position="83"/>
    </location>
</feature>
<feature type="compositionally biased region" description="Low complexity" evidence="2">
    <location>
        <begin position="252"/>
        <end position="261"/>
    </location>
</feature>
<dbReference type="OrthoDB" id="10027823at2759"/>
<feature type="region of interest" description="Disordered" evidence="2">
    <location>
        <begin position="228"/>
        <end position="268"/>
    </location>
</feature>
<proteinExistence type="predicted"/>
<feature type="transmembrane region" description="Helical" evidence="3">
    <location>
        <begin position="357"/>
        <end position="378"/>
    </location>
</feature>
<dbReference type="InterPro" id="IPR020846">
    <property type="entry name" value="MFS_dom"/>
</dbReference>
<comment type="caution">
    <text evidence="5">The sequence shown here is derived from an EMBL/GenBank/DDBJ whole genome shotgun (WGS) entry which is preliminary data.</text>
</comment>
<dbReference type="AlphaFoldDB" id="A0A8K0X578"/>
<feature type="compositionally biased region" description="Polar residues" evidence="2">
    <location>
        <begin position="228"/>
        <end position="242"/>
    </location>
</feature>
<evidence type="ECO:0000259" key="4">
    <source>
        <dbReference type="PROSITE" id="PS50850"/>
    </source>
</evidence>
<gene>
    <name evidence="5" type="ORF">B0T11DRAFT_274467</name>
</gene>
<sequence length="498" mass="53343">MSTTSQTAAWAAWLYHESGIAALHHTGRDAMLIILSRTCRMFAFGAVSLTIALFFSELGFSDFRIGLFMTLTLLGDVVLGLVVTLMADGLGRRRVLLAGGLLMAVSGTVFSIFENFWLLLLAAVIGVISAGGGDFGPFRAIEESMLSHITTPKTRAYVLSWYVTSSSLGSAAGTGVAGRFVEALKQREGWSLRQAYHATFWIYIITGALNMILAFSMSARCELDTTSTKAAETTDESAQGLLSGSDEDSDAADAQQQPAAATPRKTQGRFSQISSATRFVMYKLWFLLVIDSLADGMASQTLTTYFIDRKFDLSKASLGDIMSTALILGTISTVFAGPLARHLGLLNTMVFTHLPSSIAVLLFPAPSGLLLTIVLLYIRMGLNPMDQAPRAAFIAAVVKPDERTAVMGITSTLRTLAMAVGPSVTGALAGGQKFWIAFVAGGALRIVYDVGLWAMFVNMKLHTHEAGEPPSGVRMRAHSIDEEGAASHVTATDEQPIR</sequence>
<dbReference type="EMBL" id="JAGPXD010000002">
    <property type="protein sequence ID" value="KAH7366975.1"/>
    <property type="molecule type" value="Genomic_DNA"/>
</dbReference>
<evidence type="ECO:0000256" key="1">
    <source>
        <dbReference type="ARBA" id="ARBA00004141"/>
    </source>
</evidence>
<keyword evidence="3" id="KW-1133">Transmembrane helix</keyword>
<keyword evidence="6" id="KW-1185">Reference proteome</keyword>
<evidence type="ECO:0000313" key="5">
    <source>
        <dbReference type="EMBL" id="KAH7366975.1"/>
    </source>
</evidence>
<organism evidence="5 6">
    <name type="scientific">Plectosphaerella cucumerina</name>
    <dbReference type="NCBI Taxonomy" id="40658"/>
    <lineage>
        <taxon>Eukaryota</taxon>
        <taxon>Fungi</taxon>
        <taxon>Dikarya</taxon>
        <taxon>Ascomycota</taxon>
        <taxon>Pezizomycotina</taxon>
        <taxon>Sordariomycetes</taxon>
        <taxon>Hypocreomycetidae</taxon>
        <taxon>Glomerellales</taxon>
        <taxon>Plectosphaerellaceae</taxon>
        <taxon>Plectosphaerella</taxon>
    </lineage>
</organism>
<dbReference type="PROSITE" id="PS50850">
    <property type="entry name" value="MFS"/>
    <property type="match status" value="1"/>
</dbReference>
<feature type="transmembrane region" description="Helical" evidence="3">
    <location>
        <begin position="318"/>
        <end position="337"/>
    </location>
</feature>
<dbReference type="GO" id="GO:0022857">
    <property type="term" value="F:transmembrane transporter activity"/>
    <property type="evidence" value="ECO:0007669"/>
    <property type="project" value="InterPro"/>
</dbReference>
<name>A0A8K0X578_9PEZI</name>
<accession>A0A8K0X578</accession>
<dbReference type="GO" id="GO:0000329">
    <property type="term" value="C:fungal-type vacuole membrane"/>
    <property type="evidence" value="ECO:0007669"/>
    <property type="project" value="TreeGrafter"/>
</dbReference>
<protein>
    <submittedName>
        <fullName evidence="5">Major facilitator superfamily domain-containing protein</fullName>
    </submittedName>
</protein>
<comment type="subcellular location">
    <subcellularLocation>
        <location evidence="1">Membrane</location>
        <topology evidence="1">Multi-pass membrane protein</topology>
    </subcellularLocation>
</comment>
<feature type="transmembrane region" description="Helical" evidence="3">
    <location>
        <begin position="200"/>
        <end position="219"/>
    </location>
</feature>
<dbReference type="Proteomes" id="UP000813385">
    <property type="component" value="Unassembled WGS sequence"/>
</dbReference>
<evidence type="ECO:0000256" key="3">
    <source>
        <dbReference type="SAM" id="Phobius"/>
    </source>
</evidence>
<evidence type="ECO:0000256" key="2">
    <source>
        <dbReference type="SAM" id="MobiDB-lite"/>
    </source>
</evidence>
<dbReference type="Pfam" id="PF07690">
    <property type="entry name" value="MFS_1"/>
    <property type="match status" value="2"/>
</dbReference>
<feature type="domain" description="Major facilitator superfamily (MFS) profile" evidence="4">
    <location>
        <begin position="29"/>
        <end position="460"/>
    </location>
</feature>
<feature type="transmembrane region" description="Helical" evidence="3">
    <location>
        <begin position="95"/>
        <end position="113"/>
    </location>
</feature>
<feature type="transmembrane region" description="Helical" evidence="3">
    <location>
        <begin position="119"/>
        <end position="138"/>
    </location>
</feature>
<dbReference type="Gene3D" id="1.20.1250.20">
    <property type="entry name" value="MFS general substrate transporter like domains"/>
    <property type="match status" value="1"/>
</dbReference>